<dbReference type="HOGENOM" id="CLU_2885934_0_0_1"/>
<name>A0A067SB85_GALM3</name>
<sequence length="63" mass="7332">MTCKLSAKGDQKVLSVELKRLHTACRQEWVEIKLTWLLQLNSRDNPRAVGKNRWKSDQHGGWS</sequence>
<gene>
    <name evidence="1" type="ORF">GALMADRAFT_260385</name>
</gene>
<accession>A0A067SB85</accession>
<organism evidence="1 2">
    <name type="scientific">Galerina marginata (strain CBS 339.88)</name>
    <dbReference type="NCBI Taxonomy" id="685588"/>
    <lineage>
        <taxon>Eukaryota</taxon>
        <taxon>Fungi</taxon>
        <taxon>Dikarya</taxon>
        <taxon>Basidiomycota</taxon>
        <taxon>Agaricomycotina</taxon>
        <taxon>Agaricomycetes</taxon>
        <taxon>Agaricomycetidae</taxon>
        <taxon>Agaricales</taxon>
        <taxon>Agaricineae</taxon>
        <taxon>Strophariaceae</taxon>
        <taxon>Galerina</taxon>
    </lineage>
</organism>
<evidence type="ECO:0000313" key="1">
    <source>
        <dbReference type="EMBL" id="KDR65004.1"/>
    </source>
</evidence>
<dbReference type="EMBL" id="KL142593">
    <property type="protein sequence ID" value="KDR65004.1"/>
    <property type="molecule type" value="Genomic_DNA"/>
</dbReference>
<dbReference type="AlphaFoldDB" id="A0A067SB85"/>
<dbReference type="Proteomes" id="UP000027222">
    <property type="component" value="Unassembled WGS sequence"/>
</dbReference>
<evidence type="ECO:0000313" key="2">
    <source>
        <dbReference type="Proteomes" id="UP000027222"/>
    </source>
</evidence>
<reference evidence="2" key="1">
    <citation type="journal article" date="2014" name="Proc. Natl. Acad. Sci. U.S.A.">
        <title>Extensive sampling of basidiomycete genomes demonstrates inadequacy of the white-rot/brown-rot paradigm for wood decay fungi.</title>
        <authorList>
            <person name="Riley R."/>
            <person name="Salamov A.A."/>
            <person name="Brown D.W."/>
            <person name="Nagy L.G."/>
            <person name="Floudas D."/>
            <person name="Held B.W."/>
            <person name="Levasseur A."/>
            <person name="Lombard V."/>
            <person name="Morin E."/>
            <person name="Otillar R."/>
            <person name="Lindquist E.A."/>
            <person name="Sun H."/>
            <person name="LaButti K.M."/>
            <person name="Schmutz J."/>
            <person name="Jabbour D."/>
            <person name="Luo H."/>
            <person name="Baker S.E."/>
            <person name="Pisabarro A.G."/>
            <person name="Walton J.D."/>
            <person name="Blanchette R.A."/>
            <person name="Henrissat B."/>
            <person name="Martin F."/>
            <person name="Cullen D."/>
            <person name="Hibbett D.S."/>
            <person name="Grigoriev I.V."/>
        </authorList>
    </citation>
    <scope>NUCLEOTIDE SEQUENCE [LARGE SCALE GENOMIC DNA]</scope>
    <source>
        <strain evidence="2">CBS 339.88</strain>
    </source>
</reference>
<proteinExistence type="predicted"/>
<keyword evidence="2" id="KW-1185">Reference proteome</keyword>
<protein>
    <submittedName>
        <fullName evidence="1">Uncharacterized protein</fullName>
    </submittedName>
</protein>